<sequence length="204" mass="23990">MQLEKGEDGRFFQSRHHLQKERGTKYLANIPFRKRFRKGVIHEWEDSIEKLEDFLMPNQGKISFKRLKKKRMKDDKAWEDSKAILMRIKGDSLPTRLLVGYGHVWLKVKPCIESVKQCYSCLRFGHIQLNCRSKIKRFFRCVEEFHGICKEQQKCINCGGSHPNIAKKCPIYQREAATKKVMAYKNVSCREARELVNEVANSLP</sequence>
<reference evidence="1 2" key="1">
    <citation type="submission" date="2024-08" db="EMBL/GenBank/DDBJ databases">
        <authorList>
            <person name="Will J Nash"/>
            <person name="Angela Man"/>
            <person name="Seanna McTaggart"/>
            <person name="Kendall Baker"/>
            <person name="Tom Barker"/>
            <person name="Leah Catchpole"/>
            <person name="Alex Durrant"/>
            <person name="Karim Gharbi"/>
            <person name="Naomi Irish"/>
            <person name="Gemy Kaithakottil"/>
            <person name="Debby Ku"/>
            <person name="Aaliyah Providence"/>
            <person name="Felix Shaw"/>
            <person name="David Swarbreck"/>
            <person name="Chris Watkins"/>
            <person name="Ann M. McCartney"/>
            <person name="Giulio Formenti"/>
            <person name="Alice Mouton"/>
            <person name="Noel Vella"/>
            <person name="Bjorn M von Reumont"/>
            <person name="Adriana Vella"/>
            <person name="Wilfried Haerty"/>
        </authorList>
    </citation>
    <scope>NUCLEOTIDE SEQUENCE [LARGE SCALE GENOMIC DNA]</scope>
</reference>
<dbReference type="Proteomes" id="UP001642520">
    <property type="component" value="Unassembled WGS sequence"/>
</dbReference>
<evidence type="ECO:0000313" key="1">
    <source>
        <dbReference type="EMBL" id="CAL7935741.1"/>
    </source>
</evidence>
<organism evidence="1 2">
    <name type="scientific">Xylocopa violacea</name>
    <name type="common">Violet carpenter bee</name>
    <name type="synonym">Apis violacea</name>
    <dbReference type="NCBI Taxonomy" id="135666"/>
    <lineage>
        <taxon>Eukaryota</taxon>
        <taxon>Metazoa</taxon>
        <taxon>Ecdysozoa</taxon>
        <taxon>Arthropoda</taxon>
        <taxon>Hexapoda</taxon>
        <taxon>Insecta</taxon>
        <taxon>Pterygota</taxon>
        <taxon>Neoptera</taxon>
        <taxon>Endopterygota</taxon>
        <taxon>Hymenoptera</taxon>
        <taxon>Apocrita</taxon>
        <taxon>Aculeata</taxon>
        <taxon>Apoidea</taxon>
        <taxon>Anthophila</taxon>
        <taxon>Apidae</taxon>
        <taxon>Xylocopa</taxon>
        <taxon>Xylocopa</taxon>
    </lineage>
</organism>
<accession>A0ABP1N443</accession>
<dbReference type="EMBL" id="CAXAJV020001286">
    <property type="protein sequence ID" value="CAL7935741.1"/>
    <property type="molecule type" value="Genomic_DNA"/>
</dbReference>
<proteinExistence type="predicted"/>
<name>A0ABP1N443_XYLVO</name>
<evidence type="ECO:0000313" key="2">
    <source>
        <dbReference type="Proteomes" id="UP001642520"/>
    </source>
</evidence>
<comment type="caution">
    <text evidence="1">The sequence shown here is derived from an EMBL/GenBank/DDBJ whole genome shotgun (WGS) entry which is preliminary data.</text>
</comment>
<protein>
    <recommendedName>
        <fullName evidence="3">CCHC-type domain-containing protein</fullName>
    </recommendedName>
</protein>
<evidence type="ECO:0008006" key="3">
    <source>
        <dbReference type="Google" id="ProtNLM"/>
    </source>
</evidence>
<gene>
    <name evidence="1" type="ORF">XYLVIOL_LOCUS1780</name>
</gene>
<keyword evidence="2" id="KW-1185">Reference proteome</keyword>